<feature type="signal peptide" evidence="1">
    <location>
        <begin position="1"/>
        <end position="18"/>
    </location>
</feature>
<sequence>MKKLFLIFILLLKLNCHAQSFFEKDTSFNASRTAWTSGAIAGGWTGSILALKNVWYKDSWTNEFHTFDDSKQWLGMDKIGHFYTGNLITKNITSTYKWSGLNRNQSLLIGSSVAFGYLTSLEVLDGYSKDWGFSWSDISANTAGIFWYVWQDLLWQEQRMKIKFSAHLSPYAKYRPNVLGGTVAERLLKDYNGQSYWLSITPSQFLSNSSNFPKWLSFSFGYSIDEKIYGNFNQFFFAPNQKPLNAKSQYLFSLDIDFEQFNPKRKWVKTLFKVINHVKVPFPAVIFNGERFEVSPLYF</sequence>
<dbReference type="Pfam" id="PF10043">
    <property type="entry name" value="DUF2279"/>
    <property type="match status" value="1"/>
</dbReference>
<dbReference type="OrthoDB" id="9803535at2"/>
<evidence type="ECO:0000313" key="2">
    <source>
        <dbReference type="EMBL" id="RFC53745.1"/>
    </source>
</evidence>
<proteinExistence type="predicted"/>
<dbReference type="RefSeq" id="WP_116881441.1">
    <property type="nucleotide sequence ID" value="NZ_QURB01000007.1"/>
</dbReference>
<keyword evidence="1" id="KW-0732">Signal</keyword>
<name>A0A3E1EW11_9FLAO</name>
<reference evidence="2 3" key="1">
    <citation type="submission" date="2018-08" db="EMBL/GenBank/DDBJ databases">
        <title>The draft genome squence of Brumimicrobium sp. N62.</title>
        <authorList>
            <person name="Du Z.-J."/>
            <person name="Luo H.-R."/>
        </authorList>
    </citation>
    <scope>NUCLEOTIDE SEQUENCE [LARGE SCALE GENOMIC DNA]</scope>
    <source>
        <strain evidence="2 3">N62</strain>
    </source>
</reference>
<accession>A0A3E1EW11</accession>
<dbReference type="InterPro" id="IPR018736">
    <property type="entry name" value="DUF2279_periplasmic_lipo"/>
</dbReference>
<dbReference type="AlphaFoldDB" id="A0A3E1EW11"/>
<protein>
    <submittedName>
        <fullName evidence="2">DUF2279 domain-containing protein</fullName>
    </submittedName>
</protein>
<dbReference type="EMBL" id="QURB01000007">
    <property type="protein sequence ID" value="RFC53745.1"/>
    <property type="molecule type" value="Genomic_DNA"/>
</dbReference>
<evidence type="ECO:0000256" key="1">
    <source>
        <dbReference type="SAM" id="SignalP"/>
    </source>
</evidence>
<keyword evidence="3" id="KW-1185">Reference proteome</keyword>
<gene>
    <name evidence="2" type="ORF">DXU93_11500</name>
</gene>
<organism evidence="2 3">
    <name type="scientific">Brumimicrobium aurantiacum</name>
    <dbReference type="NCBI Taxonomy" id="1737063"/>
    <lineage>
        <taxon>Bacteria</taxon>
        <taxon>Pseudomonadati</taxon>
        <taxon>Bacteroidota</taxon>
        <taxon>Flavobacteriia</taxon>
        <taxon>Flavobacteriales</taxon>
        <taxon>Crocinitomicaceae</taxon>
        <taxon>Brumimicrobium</taxon>
    </lineage>
</organism>
<feature type="chain" id="PRO_5017573309" evidence="1">
    <location>
        <begin position="19"/>
        <end position="299"/>
    </location>
</feature>
<comment type="caution">
    <text evidence="2">The sequence shown here is derived from an EMBL/GenBank/DDBJ whole genome shotgun (WGS) entry which is preliminary data.</text>
</comment>
<evidence type="ECO:0000313" key="3">
    <source>
        <dbReference type="Proteomes" id="UP000257127"/>
    </source>
</evidence>
<dbReference type="Proteomes" id="UP000257127">
    <property type="component" value="Unassembled WGS sequence"/>
</dbReference>